<protein>
    <recommendedName>
        <fullName evidence="1">N-acetyltransferase domain-containing protein</fullName>
    </recommendedName>
</protein>
<dbReference type="GO" id="GO:0016747">
    <property type="term" value="F:acyltransferase activity, transferring groups other than amino-acyl groups"/>
    <property type="evidence" value="ECO:0007669"/>
    <property type="project" value="InterPro"/>
</dbReference>
<sequence length="99" mass="11807">MAVEKKKVIGMVAYHHHSKSRCEMKRLYVKPKYRENKLGKKLVLEILEYAKKAGYKEMMLDTIIPLQSAIHLYKKVGFVEREAYYHNPMDDVLYFKKIL</sequence>
<dbReference type="InterPro" id="IPR052777">
    <property type="entry name" value="Acetyltransferase_Enz"/>
</dbReference>
<dbReference type="Pfam" id="PF00583">
    <property type="entry name" value="Acetyltransf_1"/>
    <property type="match status" value="1"/>
</dbReference>
<gene>
    <name evidence="2" type="ORF">Fi14EGH31_09630</name>
</gene>
<evidence type="ECO:0000313" key="2">
    <source>
        <dbReference type="EMBL" id="BCL57251.1"/>
    </source>
</evidence>
<dbReference type="Proteomes" id="UP000593842">
    <property type="component" value="Chromosome"/>
</dbReference>
<accession>A0A7I8DXB0</accession>
<organism evidence="2 3">
    <name type="scientific">Faecalibacillus intestinalis</name>
    <dbReference type="NCBI Taxonomy" id="1982626"/>
    <lineage>
        <taxon>Bacteria</taxon>
        <taxon>Bacillati</taxon>
        <taxon>Bacillota</taxon>
        <taxon>Erysipelotrichia</taxon>
        <taxon>Erysipelotrichales</taxon>
        <taxon>Coprobacillaceae</taxon>
        <taxon>Faecalibacillus</taxon>
    </lineage>
</organism>
<evidence type="ECO:0000313" key="3">
    <source>
        <dbReference type="Proteomes" id="UP000593842"/>
    </source>
</evidence>
<reference evidence="3" key="1">
    <citation type="submission" date="2020-09" db="EMBL/GenBank/DDBJ databases">
        <title>Complete genome sequencing of Faecalibacillus intestinalis strain 14EGH31.</title>
        <authorList>
            <person name="Sakamoto M."/>
            <person name="Murakami T."/>
            <person name="Mori H."/>
        </authorList>
    </citation>
    <scope>NUCLEOTIDE SEQUENCE [LARGE SCALE GENOMIC DNA]</scope>
    <source>
        <strain evidence="3">14EGH31</strain>
    </source>
</reference>
<proteinExistence type="predicted"/>
<dbReference type="InterPro" id="IPR000182">
    <property type="entry name" value="GNAT_dom"/>
</dbReference>
<dbReference type="Gene3D" id="3.40.630.30">
    <property type="match status" value="1"/>
</dbReference>
<dbReference type="PANTHER" id="PTHR43305:SF1">
    <property type="entry name" value="FAMILY N-ACETYLTRANSFERASE, PUTATIVE (AFU_ORTHOLOGUE AFUA_2G01380)-RELATED"/>
    <property type="match status" value="1"/>
</dbReference>
<name>A0A7I8DXB0_9FIRM</name>
<evidence type="ECO:0000259" key="1">
    <source>
        <dbReference type="PROSITE" id="PS51186"/>
    </source>
</evidence>
<feature type="domain" description="N-acetyltransferase" evidence="1">
    <location>
        <begin position="1"/>
        <end position="99"/>
    </location>
</feature>
<dbReference type="EMBL" id="AP024085">
    <property type="protein sequence ID" value="BCL57251.1"/>
    <property type="molecule type" value="Genomic_DNA"/>
</dbReference>
<dbReference type="SUPFAM" id="SSF55729">
    <property type="entry name" value="Acyl-CoA N-acyltransferases (Nat)"/>
    <property type="match status" value="1"/>
</dbReference>
<dbReference type="CDD" id="cd04301">
    <property type="entry name" value="NAT_SF"/>
    <property type="match status" value="1"/>
</dbReference>
<dbReference type="InterPro" id="IPR016181">
    <property type="entry name" value="Acyl_CoA_acyltransferase"/>
</dbReference>
<dbReference type="PANTHER" id="PTHR43305">
    <property type="entry name" value="FAMILY N-ACETYLTRANSFERASE, PUTATIVE (AFU_ORTHOLOGUE AFUA_2G01380)-RELATED"/>
    <property type="match status" value="1"/>
</dbReference>
<dbReference type="AlphaFoldDB" id="A0A7I8DXB0"/>
<dbReference type="PROSITE" id="PS51186">
    <property type="entry name" value="GNAT"/>
    <property type="match status" value="1"/>
</dbReference>
<dbReference type="KEGG" id="fit:Fi14EGH31_09630"/>